<accession>A0A9D9H9T4</accession>
<evidence type="ECO:0000256" key="2">
    <source>
        <dbReference type="ARBA" id="ARBA00022676"/>
    </source>
</evidence>
<dbReference type="InterPro" id="IPR001173">
    <property type="entry name" value="Glyco_trans_2-like"/>
</dbReference>
<reference evidence="9" key="1">
    <citation type="submission" date="2020-10" db="EMBL/GenBank/DDBJ databases">
        <authorList>
            <person name="Gilroy R."/>
        </authorList>
    </citation>
    <scope>NUCLEOTIDE SEQUENCE</scope>
    <source>
        <strain evidence="9">C6-149</strain>
    </source>
</reference>
<dbReference type="InterPro" id="IPR050256">
    <property type="entry name" value="Glycosyltransferase_2"/>
</dbReference>
<evidence type="ECO:0000313" key="10">
    <source>
        <dbReference type="Proteomes" id="UP000823614"/>
    </source>
</evidence>
<dbReference type="EMBL" id="JADIMP010000066">
    <property type="protein sequence ID" value="MBO8441632.1"/>
    <property type="molecule type" value="Genomic_DNA"/>
</dbReference>
<proteinExistence type="predicted"/>
<dbReference type="InterPro" id="IPR029044">
    <property type="entry name" value="Nucleotide-diphossugar_trans"/>
</dbReference>
<dbReference type="GO" id="GO:0016757">
    <property type="term" value="F:glycosyltransferase activity"/>
    <property type="evidence" value="ECO:0007669"/>
    <property type="project" value="UniProtKB-KW"/>
</dbReference>
<organism evidence="9 10">
    <name type="scientific">Candidatus Gallilactobacillus intestinavium</name>
    <dbReference type="NCBI Taxonomy" id="2840838"/>
    <lineage>
        <taxon>Bacteria</taxon>
        <taxon>Bacillati</taxon>
        <taxon>Bacillota</taxon>
        <taxon>Bacilli</taxon>
        <taxon>Lactobacillales</taxon>
        <taxon>Lactobacillaceae</taxon>
        <taxon>Lactobacillaceae incertae sedis</taxon>
        <taxon>Candidatus Gallilactobacillus</taxon>
    </lineage>
</organism>
<evidence type="ECO:0000259" key="8">
    <source>
        <dbReference type="Pfam" id="PF00535"/>
    </source>
</evidence>
<evidence type="ECO:0000256" key="3">
    <source>
        <dbReference type="ARBA" id="ARBA00022679"/>
    </source>
</evidence>
<dbReference type="PANTHER" id="PTHR48090:SF1">
    <property type="entry name" value="PROPHAGE BACTOPRENOL GLUCOSYL TRANSFERASE HOMOLOG"/>
    <property type="match status" value="1"/>
</dbReference>
<keyword evidence="5 7" id="KW-1133">Transmembrane helix</keyword>
<gene>
    <name evidence="9" type="ORF">IAA89_04285</name>
</gene>
<comment type="subcellular location">
    <subcellularLocation>
        <location evidence="1">Membrane</location>
        <topology evidence="1">Multi-pass membrane protein</topology>
    </subcellularLocation>
</comment>
<evidence type="ECO:0000256" key="6">
    <source>
        <dbReference type="ARBA" id="ARBA00023136"/>
    </source>
</evidence>
<evidence type="ECO:0000256" key="5">
    <source>
        <dbReference type="ARBA" id="ARBA00022989"/>
    </source>
</evidence>
<protein>
    <submittedName>
        <fullName evidence="9">Glycosyltransferase family 2 protein</fullName>
    </submittedName>
</protein>
<sequence>MNKLLTVVIPCFNEEEILTTTFKKLDIILSNLIKQNKVNSNSKLLFVDDGSKDSTWNLIKNEEEVNSHICGLKLSRNYGHQNALIAGMSKAIQYSDMIITIDADLQDDETVIYDMVDKYLSGVDIVYGVRDDRQTDTQFKRNTANIFYRLMNKIGIELIPNSADFRLMSKRAVNELLKFKERNLFLRGLVPLVGFSTDKVFYSRKKRMAGNSKYTLGKMLKLAWNGITSFSIAPIKLILFLGIFIVLFSIIMIVYTLIQHLRGHIVAGWSSIIISIWLIGGIQLICISIIGEYIGKIFNEVKERPRFIIDIDDYSNRF</sequence>
<evidence type="ECO:0000313" key="9">
    <source>
        <dbReference type="EMBL" id="MBO8441632.1"/>
    </source>
</evidence>
<keyword evidence="2" id="KW-0328">Glycosyltransferase</keyword>
<comment type="caution">
    <text evidence="9">The sequence shown here is derived from an EMBL/GenBank/DDBJ whole genome shotgun (WGS) entry which is preliminary data.</text>
</comment>
<evidence type="ECO:0000256" key="7">
    <source>
        <dbReference type="SAM" id="Phobius"/>
    </source>
</evidence>
<name>A0A9D9H9T4_9LACO</name>
<dbReference type="AlphaFoldDB" id="A0A9D9H9T4"/>
<dbReference type="Gene3D" id="3.90.550.10">
    <property type="entry name" value="Spore Coat Polysaccharide Biosynthesis Protein SpsA, Chain A"/>
    <property type="match status" value="1"/>
</dbReference>
<dbReference type="CDD" id="cd04187">
    <property type="entry name" value="DPM1_like_bac"/>
    <property type="match status" value="1"/>
</dbReference>
<keyword evidence="4 7" id="KW-0812">Transmembrane</keyword>
<dbReference type="GO" id="GO:0005886">
    <property type="term" value="C:plasma membrane"/>
    <property type="evidence" value="ECO:0007669"/>
    <property type="project" value="TreeGrafter"/>
</dbReference>
<feature type="transmembrane region" description="Helical" evidence="7">
    <location>
        <begin position="267"/>
        <end position="294"/>
    </location>
</feature>
<dbReference type="SUPFAM" id="SSF53448">
    <property type="entry name" value="Nucleotide-diphospho-sugar transferases"/>
    <property type="match status" value="1"/>
</dbReference>
<keyword evidence="6 7" id="KW-0472">Membrane</keyword>
<reference evidence="9" key="2">
    <citation type="journal article" date="2021" name="PeerJ">
        <title>Extensive microbial diversity within the chicken gut microbiome revealed by metagenomics and culture.</title>
        <authorList>
            <person name="Gilroy R."/>
            <person name="Ravi A."/>
            <person name="Getino M."/>
            <person name="Pursley I."/>
            <person name="Horton D.L."/>
            <person name="Alikhan N.F."/>
            <person name="Baker D."/>
            <person name="Gharbi K."/>
            <person name="Hall N."/>
            <person name="Watson M."/>
            <person name="Adriaenssens E.M."/>
            <person name="Foster-Nyarko E."/>
            <person name="Jarju S."/>
            <person name="Secka A."/>
            <person name="Antonio M."/>
            <person name="Oren A."/>
            <person name="Chaudhuri R.R."/>
            <person name="La Ragione R."/>
            <person name="Hildebrand F."/>
            <person name="Pallen M.J."/>
        </authorList>
    </citation>
    <scope>NUCLEOTIDE SEQUENCE</scope>
    <source>
        <strain evidence="9">C6-149</strain>
    </source>
</reference>
<keyword evidence="3" id="KW-0808">Transferase</keyword>
<evidence type="ECO:0000256" key="1">
    <source>
        <dbReference type="ARBA" id="ARBA00004141"/>
    </source>
</evidence>
<feature type="domain" description="Glycosyltransferase 2-like" evidence="8">
    <location>
        <begin position="6"/>
        <end position="176"/>
    </location>
</feature>
<dbReference type="PANTHER" id="PTHR48090">
    <property type="entry name" value="UNDECAPRENYL-PHOSPHATE 4-DEOXY-4-FORMAMIDO-L-ARABINOSE TRANSFERASE-RELATED"/>
    <property type="match status" value="1"/>
</dbReference>
<dbReference type="Proteomes" id="UP000823614">
    <property type="component" value="Unassembled WGS sequence"/>
</dbReference>
<feature type="transmembrane region" description="Helical" evidence="7">
    <location>
        <begin position="222"/>
        <end position="255"/>
    </location>
</feature>
<dbReference type="Pfam" id="PF00535">
    <property type="entry name" value="Glycos_transf_2"/>
    <property type="match status" value="1"/>
</dbReference>
<evidence type="ECO:0000256" key="4">
    <source>
        <dbReference type="ARBA" id="ARBA00022692"/>
    </source>
</evidence>